<reference evidence="1" key="1">
    <citation type="journal article" date="2020" name="Fungal Divers.">
        <title>Resolving the Mortierellaceae phylogeny through synthesis of multi-gene phylogenetics and phylogenomics.</title>
        <authorList>
            <person name="Vandepol N."/>
            <person name="Liber J."/>
            <person name="Desiro A."/>
            <person name="Na H."/>
            <person name="Kennedy M."/>
            <person name="Barry K."/>
            <person name="Grigoriev I.V."/>
            <person name="Miller A.N."/>
            <person name="O'Donnell K."/>
            <person name="Stajich J.E."/>
            <person name="Bonito G."/>
        </authorList>
    </citation>
    <scope>NUCLEOTIDE SEQUENCE</scope>
    <source>
        <strain evidence="1">NVP1</strain>
    </source>
</reference>
<dbReference type="EMBL" id="JAAAUY010000140">
    <property type="protein sequence ID" value="KAF9334585.1"/>
    <property type="molecule type" value="Genomic_DNA"/>
</dbReference>
<dbReference type="InterPro" id="IPR016181">
    <property type="entry name" value="Acyl_CoA_acyltransferase"/>
</dbReference>
<keyword evidence="2" id="KW-1185">Reference proteome</keyword>
<dbReference type="SUPFAM" id="SSF55729">
    <property type="entry name" value="Acyl-CoA N-acyltransferases (Nat)"/>
    <property type="match status" value="1"/>
</dbReference>
<dbReference type="Proteomes" id="UP000696485">
    <property type="component" value="Unassembled WGS sequence"/>
</dbReference>
<dbReference type="Gene3D" id="3.40.630.30">
    <property type="match status" value="1"/>
</dbReference>
<sequence>MAKESPLFYQTDSRKTIQLDNGLVLRWSTTADTDNVALLLGQAFRWLSVGDPLPDDRIPDDNQFVRAAARRLLSGKSSVMKEYDYALVEDKNRGEGKNPIVACVSLQHHEGYYGSVNLTFGHPELIATDPEYRNKGLIRHLIQDMVHPESEARGDVIQFIPGILHFYRQFGYEYSMLLATGAKIENTDILPPLAKGSTEPYTLRTATQADIPFLLSLSTPHHLQMHAAIGLNYTQEYWQYTVHDSIVDKQHRLDADRNTQVIVDAATGESVGFAILSHFFFGPCVEALAVRDGVAYTDLVVPVFRQLTQVAKERMALYSREREEIKAKELKAKNAAAAAAAAAAAPEKTEQQELATVVTITTAEPASPPAPAPAPFALSLALHPHHPARVLLGAKVTSAGTPGGFRIYTRIASYPKFLKTVAPELERRLAASALAGVSGLLRCDFFRKVEGNAGRGIEVVLNKGKIESVAEWAKPAPEETLAEKLRWKKEGKTVQVFLAAFPPLVFSNLVCGRVGLEEMLHVYGDVAVPEAGTRLLLNTLFPKADHHLDVMYW</sequence>
<protein>
    <submittedName>
        <fullName evidence="1">Uncharacterized protein</fullName>
    </submittedName>
</protein>
<comment type="caution">
    <text evidence="1">The sequence shown here is derived from an EMBL/GenBank/DDBJ whole genome shotgun (WGS) entry which is preliminary data.</text>
</comment>
<gene>
    <name evidence="1" type="ORF">BG006_001896</name>
</gene>
<organism evidence="1 2">
    <name type="scientific">Podila minutissima</name>
    <dbReference type="NCBI Taxonomy" id="64525"/>
    <lineage>
        <taxon>Eukaryota</taxon>
        <taxon>Fungi</taxon>
        <taxon>Fungi incertae sedis</taxon>
        <taxon>Mucoromycota</taxon>
        <taxon>Mortierellomycotina</taxon>
        <taxon>Mortierellomycetes</taxon>
        <taxon>Mortierellales</taxon>
        <taxon>Mortierellaceae</taxon>
        <taxon>Podila</taxon>
    </lineage>
</organism>
<accession>A0A9P5SNI1</accession>
<dbReference type="AlphaFoldDB" id="A0A9P5SNI1"/>
<dbReference type="Pfam" id="PF13527">
    <property type="entry name" value="Acetyltransf_9"/>
    <property type="match status" value="1"/>
</dbReference>
<evidence type="ECO:0000313" key="1">
    <source>
        <dbReference type="EMBL" id="KAF9334585.1"/>
    </source>
</evidence>
<evidence type="ECO:0000313" key="2">
    <source>
        <dbReference type="Proteomes" id="UP000696485"/>
    </source>
</evidence>
<name>A0A9P5SNI1_9FUNG</name>
<proteinExistence type="predicted"/>